<dbReference type="Proteomes" id="UP001432209">
    <property type="component" value="Chromosome"/>
</dbReference>
<keyword evidence="5" id="KW-1185">Reference proteome</keyword>
<keyword evidence="2" id="KW-0012">Acyltransferase</keyword>
<name>A0ABZ1ZX89_STRNV</name>
<dbReference type="Pfam" id="PF00583">
    <property type="entry name" value="Acetyltransf_1"/>
    <property type="match status" value="1"/>
</dbReference>
<evidence type="ECO:0000256" key="1">
    <source>
        <dbReference type="ARBA" id="ARBA00022679"/>
    </source>
</evidence>
<dbReference type="InterPro" id="IPR016181">
    <property type="entry name" value="Acyl_CoA_acyltransferase"/>
</dbReference>
<dbReference type="PANTHER" id="PTHR43877">
    <property type="entry name" value="AMINOALKYLPHOSPHONATE N-ACETYLTRANSFERASE-RELATED-RELATED"/>
    <property type="match status" value="1"/>
</dbReference>
<evidence type="ECO:0000256" key="2">
    <source>
        <dbReference type="ARBA" id="ARBA00023315"/>
    </source>
</evidence>
<sequence>MSHERISVRRRDLPDLDACVRVLAEVHESDGYPVNWPEDPAGWLAPPESSESPAAWVALLDGRIAGHVCLSPARPGDTAPEHWSSRTGLSPADTAVVSRLFVSPKARGHGIGALLLTETVRDARERGLHPVLDVVTSDRSATALYERQGWTLLATGEQRWGPDQTVQVHCYAAPAAPAS</sequence>
<accession>A0ABZ1ZX89</accession>
<gene>
    <name evidence="4" type="ORF">OG442_05085</name>
</gene>
<dbReference type="PROSITE" id="PS51186">
    <property type="entry name" value="GNAT"/>
    <property type="match status" value="1"/>
</dbReference>
<dbReference type="PANTHER" id="PTHR43877:SF2">
    <property type="entry name" value="AMINOALKYLPHOSPHONATE N-ACETYLTRANSFERASE-RELATED"/>
    <property type="match status" value="1"/>
</dbReference>
<dbReference type="SUPFAM" id="SSF55729">
    <property type="entry name" value="Acyl-CoA N-acyltransferases (Nat)"/>
    <property type="match status" value="1"/>
</dbReference>
<evidence type="ECO:0000313" key="4">
    <source>
        <dbReference type="EMBL" id="WUX50966.1"/>
    </source>
</evidence>
<proteinExistence type="predicted"/>
<feature type="domain" description="N-acetyltransferase" evidence="3">
    <location>
        <begin position="6"/>
        <end position="177"/>
    </location>
</feature>
<dbReference type="CDD" id="cd04301">
    <property type="entry name" value="NAT_SF"/>
    <property type="match status" value="1"/>
</dbReference>
<reference evidence="4" key="1">
    <citation type="submission" date="2022-10" db="EMBL/GenBank/DDBJ databases">
        <title>The complete genomes of actinobacterial strains from the NBC collection.</title>
        <authorList>
            <person name="Joergensen T.S."/>
            <person name="Alvarez Arevalo M."/>
            <person name="Sterndorff E.B."/>
            <person name="Faurdal D."/>
            <person name="Vuksanovic O."/>
            <person name="Mourched A.-S."/>
            <person name="Charusanti P."/>
            <person name="Shaw S."/>
            <person name="Blin K."/>
            <person name="Weber T."/>
        </authorList>
    </citation>
    <scope>NUCLEOTIDE SEQUENCE</scope>
    <source>
        <strain evidence="4">NBC_01432</strain>
    </source>
</reference>
<dbReference type="RefSeq" id="WP_329074620.1">
    <property type="nucleotide sequence ID" value="NZ_CP109495.1"/>
</dbReference>
<evidence type="ECO:0000259" key="3">
    <source>
        <dbReference type="PROSITE" id="PS51186"/>
    </source>
</evidence>
<dbReference type="InterPro" id="IPR000182">
    <property type="entry name" value="GNAT_dom"/>
</dbReference>
<dbReference type="EMBL" id="CP109495">
    <property type="protein sequence ID" value="WUX50966.1"/>
    <property type="molecule type" value="Genomic_DNA"/>
</dbReference>
<protein>
    <submittedName>
        <fullName evidence="4">GNAT family N-acetyltransferase</fullName>
    </submittedName>
</protein>
<organism evidence="4 5">
    <name type="scientific">Streptomyces niveus</name>
    <name type="common">Streptomyces spheroides</name>
    <dbReference type="NCBI Taxonomy" id="193462"/>
    <lineage>
        <taxon>Bacteria</taxon>
        <taxon>Bacillati</taxon>
        <taxon>Actinomycetota</taxon>
        <taxon>Actinomycetes</taxon>
        <taxon>Kitasatosporales</taxon>
        <taxon>Streptomycetaceae</taxon>
        <taxon>Streptomyces</taxon>
    </lineage>
</organism>
<evidence type="ECO:0000313" key="5">
    <source>
        <dbReference type="Proteomes" id="UP001432209"/>
    </source>
</evidence>
<keyword evidence="1" id="KW-0808">Transferase</keyword>
<dbReference type="Gene3D" id="3.40.630.30">
    <property type="match status" value="1"/>
</dbReference>
<dbReference type="InterPro" id="IPR050832">
    <property type="entry name" value="Bact_Acetyltransf"/>
</dbReference>